<reference evidence="5" key="1">
    <citation type="submission" date="2021-01" db="EMBL/GenBank/DDBJ databases">
        <authorList>
            <person name="Corre E."/>
            <person name="Pelletier E."/>
            <person name="Niang G."/>
            <person name="Scheremetjew M."/>
            <person name="Finn R."/>
            <person name="Kale V."/>
            <person name="Holt S."/>
            <person name="Cochrane G."/>
            <person name="Meng A."/>
            <person name="Brown T."/>
            <person name="Cohen L."/>
        </authorList>
    </citation>
    <scope>NUCLEOTIDE SEQUENCE</scope>
    <source>
        <strain evidence="5">CCAP1064/1</strain>
    </source>
</reference>
<dbReference type="EMBL" id="HBEL01039726">
    <property type="protein sequence ID" value="CAD8422333.1"/>
    <property type="molecule type" value="Transcribed_RNA"/>
</dbReference>
<dbReference type="PANTHER" id="PTHR24161">
    <property type="entry name" value="ANK_REP_REGION DOMAIN-CONTAINING PROTEIN-RELATED"/>
    <property type="match status" value="1"/>
</dbReference>
<keyword evidence="2 3" id="KW-0040">ANK repeat</keyword>
<dbReference type="InterPro" id="IPR002110">
    <property type="entry name" value="Ankyrin_rpt"/>
</dbReference>
<evidence type="ECO:0000256" key="2">
    <source>
        <dbReference type="ARBA" id="ARBA00023043"/>
    </source>
</evidence>
<name>A0A7S0CGU5_9STRA</name>
<evidence type="ECO:0000256" key="1">
    <source>
        <dbReference type="ARBA" id="ARBA00022737"/>
    </source>
</evidence>
<feature type="chain" id="PRO_5031444072" evidence="4">
    <location>
        <begin position="23"/>
        <end position="166"/>
    </location>
</feature>
<dbReference type="InterPro" id="IPR036770">
    <property type="entry name" value="Ankyrin_rpt-contain_sf"/>
</dbReference>
<feature type="repeat" description="ANK" evidence="3">
    <location>
        <begin position="1"/>
        <end position="27"/>
    </location>
</feature>
<evidence type="ECO:0000256" key="3">
    <source>
        <dbReference type="PROSITE-ProRule" id="PRU00023"/>
    </source>
</evidence>
<feature type="signal peptide" evidence="4">
    <location>
        <begin position="1"/>
        <end position="22"/>
    </location>
</feature>
<gene>
    <name evidence="5" type="ORF">PINE0816_LOCUS18489</name>
</gene>
<dbReference type="Pfam" id="PF12796">
    <property type="entry name" value="Ank_2"/>
    <property type="match status" value="1"/>
</dbReference>
<evidence type="ECO:0000313" key="5">
    <source>
        <dbReference type="EMBL" id="CAD8422333.1"/>
    </source>
</evidence>
<keyword evidence="1" id="KW-0677">Repeat</keyword>
<evidence type="ECO:0000256" key="4">
    <source>
        <dbReference type="SAM" id="SignalP"/>
    </source>
</evidence>
<proteinExistence type="predicted"/>
<organism evidence="5">
    <name type="scientific">Proboscia inermis</name>
    <dbReference type="NCBI Taxonomy" id="420281"/>
    <lineage>
        <taxon>Eukaryota</taxon>
        <taxon>Sar</taxon>
        <taxon>Stramenopiles</taxon>
        <taxon>Ochrophyta</taxon>
        <taxon>Bacillariophyta</taxon>
        <taxon>Coscinodiscophyceae</taxon>
        <taxon>Rhizosoleniophycidae</taxon>
        <taxon>Rhizosoleniales</taxon>
        <taxon>Rhizosoleniaceae</taxon>
        <taxon>Proboscia</taxon>
    </lineage>
</organism>
<feature type="repeat" description="ANK" evidence="3">
    <location>
        <begin position="63"/>
        <end position="95"/>
    </location>
</feature>
<dbReference type="SUPFAM" id="SSF48403">
    <property type="entry name" value="Ankyrin repeat"/>
    <property type="match status" value="1"/>
</dbReference>
<dbReference type="AlphaFoldDB" id="A0A7S0CGU5"/>
<dbReference type="PANTHER" id="PTHR24161:SF85">
    <property type="entry name" value="PALMITOYLTRANSFERASE HIP14"/>
    <property type="match status" value="1"/>
</dbReference>
<protein>
    <submittedName>
        <fullName evidence="5">Uncharacterized protein</fullName>
    </submittedName>
</protein>
<accession>A0A7S0CGU5</accession>
<sequence>MWASWSGSLNIIPLLLSHGADPNAINMNGCGVSHWAASGGYVTVCQYLFEICDRIDFRSRNSGGNTPLNHAVAWGRVDVVQWLLNNVYKMDESEHDAHAIVKELNREVVLAQTYLRSEDEHCDKIKGRRRILNMLGKHLDQKRTATEKHCKNGKATVSPYHVNISD</sequence>
<dbReference type="PROSITE" id="PS50088">
    <property type="entry name" value="ANK_REPEAT"/>
    <property type="match status" value="2"/>
</dbReference>
<dbReference type="SMART" id="SM00248">
    <property type="entry name" value="ANK"/>
    <property type="match status" value="3"/>
</dbReference>
<dbReference type="Gene3D" id="1.25.40.20">
    <property type="entry name" value="Ankyrin repeat-containing domain"/>
    <property type="match status" value="1"/>
</dbReference>
<keyword evidence="4" id="KW-0732">Signal</keyword>